<dbReference type="RefSeq" id="WP_148938839.1">
    <property type="nucleotide sequence ID" value="NZ_VTEI01000003.1"/>
</dbReference>
<evidence type="ECO:0000313" key="1">
    <source>
        <dbReference type="EMBL" id="TYS17501.1"/>
    </source>
</evidence>
<sequence length="174" mass="19973">MKPKDLVIPIIISLFIVLSACSPEPEFEVYEGKVLSIAVIGDPPTINEEQVKFNEISFDDLTEEDLKFYDAVFITNEYLSKASESQYADVYMNSAIPMFFISAKNHIPFTEKDTEYNESWEWTPGNSYAVGVLNHQENDSLNSWKFGIYNGENTEAHIREMYSRIFKTVDEQGL</sequence>
<gene>
    <name evidence="1" type="ORF">FZC78_06370</name>
</gene>
<comment type="caution">
    <text evidence="1">The sequence shown here is derived from an EMBL/GenBank/DDBJ whole genome shotgun (WGS) entry which is preliminary data.</text>
</comment>
<protein>
    <recommendedName>
        <fullName evidence="3">Lipoprotein</fullName>
    </recommendedName>
</protein>
<organism evidence="1 2">
    <name type="scientific">Rossellomorea vietnamensis</name>
    <dbReference type="NCBI Taxonomy" id="218284"/>
    <lineage>
        <taxon>Bacteria</taxon>
        <taxon>Bacillati</taxon>
        <taxon>Bacillota</taxon>
        <taxon>Bacilli</taxon>
        <taxon>Bacillales</taxon>
        <taxon>Bacillaceae</taxon>
        <taxon>Rossellomorea</taxon>
    </lineage>
</organism>
<dbReference type="AlphaFoldDB" id="A0A5D4NUZ5"/>
<evidence type="ECO:0000313" key="2">
    <source>
        <dbReference type="Proteomes" id="UP000322267"/>
    </source>
</evidence>
<dbReference type="Proteomes" id="UP000322267">
    <property type="component" value="Unassembled WGS sequence"/>
</dbReference>
<dbReference type="OrthoDB" id="2454533at2"/>
<dbReference type="EMBL" id="VTEI01000003">
    <property type="protein sequence ID" value="TYS17501.1"/>
    <property type="molecule type" value="Genomic_DNA"/>
</dbReference>
<dbReference type="PROSITE" id="PS51257">
    <property type="entry name" value="PROKAR_LIPOPROTEIN"/>
    <property type="match status" value="1"/>
</dbReference>
<evidence type="ECO:0008006" key="3">
    <source>
        <dbReference type="Google" id="ProtNLM"/>
    </source>
</evidence>
<proteinExistence type="predicted"/>
<name>A0A5D4NUZ5_9BACI</name>
<accession>A0A5D4NUZ5</accession>
<reference evidence="1 2" key="1">
    <citation type="submission" date="2019-08" db="EMBL/GenBank/DDBJ databases">
        <title>Bacillus genomes from the desert of Cuatro Cienegas, Coahuila.</title>
        <authorList>
            <person name="Olmedo-Alvarez G."/>
        </authorList>
    </citation>
    <scope>NUCLEOTIDE SEQUENCE [LARGE SCALE GENOMIC DNA]</scope>
    <source>
        <strain evidence="1 2">CH34_1T</strain>
    </source>
</reference>